<comment type="caution">
    <text evidence="2">The sequence shown here is derived from an EMBL/GenBank/DDBJ whole genome shotgun (WGS) entry which is preliminary data.</text>
</comment>
<reference evidence="2 3" key="1">
    <citation type="submission" date="2024-01" db="EMBL/GenBank/DDBJ databases">
        <title>The genomes of 5 underutilized Papilionoideae crops provide insights into root nodulation and disease resistance.</title>
        <authorList>
            <person name="Yuan L."/>
        </authorList>
    </citation>
    <scope>NUCLEOTIDE SEQUENCE [LARGE SCALE GENOMIC DNA]</scope>
    <source>
        <strain evidence="2">LY-2023</strain>
        <tissue evidence="2">Leaf</tissue>
    </source>
</reference>
<organism evidence="2 3">
    <name type="scientific">Clitoria ternatea</name>
    <name type="common">Butterfly pea</name>
    <dbReference type="NCBI Taxonomy" id="43366"/>
    <lineage>
        <taxon>Eukaryota</taxon>
        <taxon>Viridiplantae</taxon>
        <taxon>Streptophyta</taxon>
        <taxon>Embryophyta</taxon>
        <taxon>Tracheophyta</taxon>
        <taxon>Spermatophyta</taxon>
        <taxon>Magnoliopsida</taxon>
        <taxon>eudicotyledons</taxon>
        <taxon>Gunneridae</taxon>
        <taxon>Pentapetalae</taxon>
        <taxon>rosids</taxon>
        <taxon>fabids</taxon>
        <taxon>Fabales</taxon>
        <taxon>Fabaceae</taxon>
        <taxon>Papilionoideae</taxon>
        <taxon>50 kb inversion clade</taxon>
        <taxon>NPAAA clade</taxon>
        <taxon>indigoferoid/millettioid clade</taxon>
        <taxon>Phaseoleae</taxon>
        <taxon>Clitoria</taxon>
    </lineage>
</organism>
<proteinExistence type="predicted"/>
<evidence type="ECO:0000313" key="2">
    <source>
        <dbReference type="EMBL" id="KAK7295624.1"/>
    </source>
</evidence>
<keyword evidence="1" id="KW-0472">Membrane</keyword>
<dbReference type="AlphaFoldDB" id="A0AAN9PFI7"/>
<name>A0AAN9PFI7_CLITE</name>
<dbReference type="EMBL" id="JAYKXN010000004">
    <property type="protein sequence ID" value="KAK7295624.1"/>
    <property type="molecule type" value="Genomic_DNA"/>
</dbReference>
<evidence type="ECO:0000256" key="1">
    <source>
        <dbReference type="SAM" id="Phobius"/>
    </source>
</evidence>
<accession>A0AAN9PFI7</accession>
<keyword evidence="3" id="KW-1185">Reference proteome</keyword>
<feature type="transmembrane region" description="Helical" evidence="1">
    <location>
        <begin position="25"/>
        <end position="45"/>
    </location>
</feature>
<sequence>MKALCPHPFLFVTLRIFPLWLRCPVLPFTSISSYFLLVLTVILVFSSLTKASNDQVSTQFSWNTNRTDRVWKYGHPLGGVR</sequence>
<protein>
    <submittedName>
        <fullName evidence="2">Uncharacterized protein</fullName>
    </submittedName>
</protein>
<keyword evidence="1" id="KW-0812">Transmembrane</keyword>
<evidence type="ECO:0000313" key="3">
    <source>
        <dbReference type="Proteomes" id="UP001359559"/>
    </source>
</evidence>
<gene>
    <name evidence="2" type="ORF">RJT34_18535</name>
</gene>
<keyword evidence="1" id="KW-1133">Transmembrane helix</keyword>
<dbReference type="Proteomes" id="UP001359559">
    <property type="component" value="Unassembled WGS sequence"/>
</dbReference>